<dbReference type="Pfam" id="PF25372">
    <property type="entry name" value="DUF7885"/>
    <property type="match status" value="1"/>
</dbReference>
<dbReference type="GO" id="GO:0016020">
    <property type="term" value="C:membrane"/>
    <property type="evidence" value="ECO:0007669"/>
    <property type="project" value="UniProtKB-SubCell"/>
</dbReference>
<keyword evidence="5" id="KW-0406">Ion transport</keyword>
<evidence type="ECO:0000256" key="3">
    <source>
        <dbReference type="ARBA" id="ARBA00022692"/>
    </source>
</evidence>
<dbReference type="Pfam" id="PF00027">
    <property type="entry name" value="cNMP_binding"/>
    <property type="match status" value="2"/>
</dbReference>
<keyword evidence="7" id="KW-1071">Ligand-gated ion channel</keyword>
<dbReference type="eggNOG" id="KOG0498">
    <property type="taxonomic scope" value="Eukaryota"/>
</dbReference>
<reference evidence="11 12" key="1">
    <citation type="journal article" date="2011" name="Proc. Natl. Acad. Sci. U.S.A.">
        <title>Comparative genomics of xylose-fermenting fungi for enhanced biofuel production.</title>
        <authorList>
            <person name="Wohlbach D.J."/>
            <person name="Kuo A."/>
            <person name="Sato T.K."/>
            <person name="Potts K.M."/>
            <person name="Salamov A.A."/>
            <person name="LaButti K.M."/>
            <person name="Sun H."/>
            <person name="Clum A."/>
            <person name="Pangilinan J.L."/>
            <person name="Lindquist E.A."/>
            <person name="Lucas S."/>
            <person name="Lapidus A."/>
            <person name="Jin M."/>
            <person name="Gunawan C."/>
            <person name="Balan V."/>
            <person name="Dale B.E."/>
            <person name="Jeffries T.W."/>
            <person name="Zinkel R."/>
            <person name="Barry K.W."/>
            <person name="Grigoriev I.V."/>
            <person name="Gasch A.P."/>
        </authorList>
    </citation>
    <scope>NUCLEOTIDE SEQUENCE [LARGE SCALE GENOMIC DNA]</scope>
    <source>
        <strain evidence="12">NRRL Y-27907 / 11-Y1</strain>
    </source>
</reference>
<dbReference type="CDD" id="cd00038">
    <property type="entry name" value="CAP_ED"/>
    <property type="match status" value="2"/>
</dbReference>
<evidence type="ECO:0000256" key="1">
    <source>
        <dbReference type="ARBA" id="ARBA00004141"/>
    </source>
</evidence>
<evidence type="ECO:0000313" key="12">
    <source>
        <dbReference type="Proteomes" id="UP000000709"/>
    </source>
</evidence>
<dbReference type="InterPro" id="IPR014710">
    <property type="entry name" value="RmlC-like_jellyroll"/>
</dbReference>
<evidence type="ECO:0000259" key="10">
    <source>
        <dbReference type="PROSITE" id="PS50181"/>
    </source>
</evidence>
<evidence type="ECO:0000256" key="8">
    <source>
        <dbReference type="ARBA" id="ARBA00023303"/>
    </source>
</evidence>
<dbReference type="Gene3D" id="2.60.120.10">
    <property type="entry name" value="Jelly Rolls"/>
    <property type="match status" value="2"/>
</dbReference>
<dbReference type="GeneID" id="18870224"/>
<dbReference type="AlphaFoldDB" id="G3AN67"/>
<dbReference type="OrthoDB" id="421226at2759"/>
<dbReference type="EMBL" id="GL996502">
    <property type="protein sequence ID" value="EGW31910.1"/>
    <property type="molecule type" value="Genomic_DNA"/>
</dbReference>
<dbReference type="PANTHER" id="PTHR45638:SF24">
    <property type="entry name" value="CYCLIC NUCLEOTIDE-BINDING DOMAIN PROTEIN (AFU_ORTHOLOGUE AFUA_2G03170)"/>
    <property type="match status" value="1"/>
</dbReference>
<dbReference type="InterPro" id="IPR032675">
    <property type="entry name" value="LRR_dom_sf"/>
</dbReference>
<evidence type="ECO:0000256" key="2">
    <source>
        <dbReference type="ARBA" id="ARBA00022448"/>
    </source>
</evidence>
<organism evidence="12">
    <name type="scientific">Spathaspora passalidarum (strain NRRL Y-27907 / 11-Y1)</name>
    <dbReference type="NCBI Taxonomy" id="619300"/>
    <lineage>
        <taxon>Eukaryota</taxon>
        <taxon>Fungi</taxon>
        <taxon>Dikarya</taxon>
        <taxon>Ascomycota</taxon>
        <taxon>Saccharomycotina</taxon>
        <taxon>Pichiomycetes</taxon>
        <taxon>Debaryomycetaceae</taxon>
        <taxon>Spathaspora</taxon>
    </lineage>
</organism>
<dbReference type="Gene3D" id="3.80.10.10">
    <property type="entry name" value="Ribonuclease Inhibitor"/>
    <property type="match status" value="2"/>
</dbReference>
<keyword evidence="12" id="KW-1185">Reference proteome</keyword>
<dbReference type="PROSITE" id="PS50181">
    <property type="entry name" value="FBOX"/>
    <property type="match status" value="1"/>
</dbReference>
<dbReference type="InterPro" id="IPR018488">
    <property type="entry name" value="cNMP-bd_CS"/>
</dbReference>
<sequence length="831" mass="93693">MRGVNKFTPNYPSPLALSQQQIAPPKIRQHEPEPNNNNIPPDLFNLLTTFPLFKKAPKSFHTKISTQLKLMQYHPQAFIIKKGDPSYSMYWILKGTVGITSTDGESVYAELSSGSFFGEIGILYNRPRTATVIARTKVLVGVLTADALNLVLRDYPLIERRIREEAQERLSMQDKKDREQHIHSNLRVVTPKDNSSMLAVQASAVPGPQIPPGATSVYDEDISIQEFIKTLPLFQNLPQHIVHQLALHVEPMVVNSFEYILNQGDDENCNIYFIVSGEVEVLYRGVQESIEFPLARLNAGNYFGEMSFLKHLQGVSSSKRTASVRSIIKCELMIVKSEFLIKLSKKYPNIVEDMKKLAEERAKSNETPVESQDSLFRPNWNFTRSVSPISRSPSPDLRRGSTATAVTVATSIDEPIPKKRKLSETPTPTSLNNFQSFHAVPKQIPYIPMQKRIHLARRRKSSVLASNEPLPDKILLKVFGYLPLPTLMKLRIVSQKWRYLLSTFDYPVLDLTPWNTSITDDVLCTIIDFVKTRPNVIDISNCFHITDEGFSYMINEIGMGGKITTIRMKSNWEISGMAIMDLSVPSVGQHLQELDLSNCRKVRDNVIERLLGWEEPDEEVGCKNLKILNLGYCKHLTDATMNHIAQQAHERLESLDLTRCTTITDLGFEYWQYKPFPNLKKLSLKDCTYLSDKAIYAIVNSAKNLEILNLNFCCNLTDISIEILSIGCPNLRELDCSFCGSAISDSSLVTISMNLQKLEKLVLKGCVRVTRAGIDALLSGISPLSYLDISQCKNAHIYPGNYPAQPLKINPHTKTAFVTAGPYRNIIEIVV</sequence>
<evidence type="ECO:0000259" key="9">
    <source>
        <dbReference type="PROSITE" id="PS50042"/>
    </source>
</evidence>
<dbReference type="HOGENOM" id="CLU_006113_0_0_1"/>
<comment type="subcellular location">
    <subcellularLocation>
        <location evidence="1">Membrane</location>
        <topology evidence="1">Multi-pass membrane protein</topology>
    </subcellularLocation>
</comment>
<evidence type="ECO:0000256" key="4">
    <source>
        <dbReference type="ARBA" id="ARBA00022989"/>
    </source>
</evidence>
<dbReference type="InterPro" id="IPR001810">
    <property type="entry name" value="F-box_dom"/>
</dbReference>
<dbReference type="SUPFAM" id="SSF81383">
    <property type="entry name" value="F-box domain"/>
    <property type="match status" value="1"/>
</dbReference>
<dbReference type="GO" id="GO:0005221">
    <property type="term" value="F:intracellularly cyclic nucleotide-activated monoatomic cation channel activity"/>
    <property type="evidence" value="ECO:0007669"/>
    <property type="project" value="InterPro"/>
</dbReference>
<keyword evidence="2" id="KW-0813">Transport</keyword>
<dbReference type="eggNOG" id="KOG1947">
    <property type="taxonomic scope" value="Eukaryota"/>
</dbReference>
<evidence type="ECO:0008006" key="13">
    <source>
        <dbReference type="Google" id="ProtNLM"/>
    </source>
</evidence>
<dbReference type="InterPro" id="IPR036047">
    <property type="entry name" value="F-box-like_dom_sf"/>
</dbReference>
<evidence type="ECO:0000313" key="11">
    <source>
        <dbReference type="EMBL" id="EGW31910.1"/>
    </source>
</evidence>
<keyword evidence="6" id="KW-0472">Membrane</keyword>
<proteinExistence type="predicted"/>
<dbReference type="eggNOG" id="KOG0500">
    <property type="taxonomic scope" value="Eukaryota"/>
</dbReference>
<dbReference type="PANTHER" id="PTHR45638">
    <property type="entry name" value="CYCLIC NUCLEOTIDE-GATED CATION CHANNEL SUBUNIT A"/>
    <property type="match status" value="1"/>
</dbReference>
<dbReference type="SMART" id="SM00256">
    <property type="entry name" value="FBOX"/>
    <property type="match status" value="1"/>
</dbReference>
<feature type="domain" description="Cyclic nucleotide-binding" evidence="9">
    <location>
        <begin position="52"/>
        <end position="169"/>
    </location>
</feature>
<dbReference type="InterPro" id="IPR057207">
    <property type="entry name" value="FBXL15_LRR"/>
</dbReference>
<evidence type="ECO:0000256" key="7">
    <source>
        <dbReference type="ARBA" id="ARBA00023286"/>
    </source>
</evidence>
<feature type="domain" description="F-box" evidence="10">
    <location>
        <begin position="464"/>
        <end position="511"/>
    </location>
</feature>
<keyword evidence="3" id="KW-0812">Transmembrane</keyword>
<evidence type="ECO:0000256" key="6">
    <source>
        <dbReference type="ARBA" id="ARBA00023136"/>
    </source>
</evidence>
<keyword evidence="8" id="KW-0407">Ion channel</keyword>
<dbReference type="Pfam" id="PF00646">
    <property type="entry name" value="F-box"/>
    <property type="match status" value="1"/>
</dbReference>
<dbReference type="PROSITE" id="PS50042">
    <property type="entry name" value="CNMP_BINDING_3"/>
    <property type="match status" value="2"/>
</dbReference>
<evidence type="ECO:0000256" key="5">
    <source>
        <dbReference type="ARBA" id="ARBA00023065"/>
    </source>
</evidence>
<dbReference type="OMA" id="RMKSVWD"/>
<name>G3AN67_SPAPN</name>
<dbReference type="STRING" id="619300.G3AN67"/>
<dbReference type="SMART" id="SM00367">
    <property type="entry name" value="LRR_CC"/>
    <property type="match status" value="8"/>
</dbReference>
<gene>
    <name evidence="11" type="ORF">SPAPADRAFT_139644</name>
</gene>
<dbReference type="PROSITE" id="PS00889">
    <property type="entry name" value="CNMP_BINDING_2"/>
    <property type="match status" value="1"/>
</dbReference>
<dbReference type="InParanoid" id="G3AN67"/>
<protein>
    <recommendedName>
        <fullName evidence="13">RNI-like protein</fullName>
    </recommendedName>
</protein>
<dbReference type="InterPro" id="IPR050866">
    <property type="entry name" value="CNG_cation_channel"/>
</dbReference>
<dbReference type="InterPro" id="IPR000595">
    <property type="entry name" value="cNMP-bd_dom"/>
</dbReference>
<dbReference type="SUPFAM" id="SSF51206">
    <property type="entry name" value="cAMP-binding domain-like"/>
    <property type="match status" value="2"/>
</dbReference>
<dbReference type="Proteomes" id="UP000000709">
    <property type="component" value="Unassembled WGS sequence"/>
</dbReference>
<dbReference type="RefSeq" id="XP_007375186.1">
    <property type="nucleotide sequence ID" value="XM_007375124.1"/>
</dbReference>
<dbReference type="InterPro" id="IPR018490">
    <property type="entry name" value="cNMP-bd_dom_sf"/>
</dbReference>
<dbReference type="GO" id="GO:0044877">
    <property type="term" value="F:protein-containing complex binding"/>
    <property type="evidence" value="ECO:0007669"/>
    <property type="project" value="TreeGrafter"/>
</dbReference>
<feature type="domain" description="Cyclic nucleotide-binding" evidence="9">
    <location>
        <begin position="233"/>
        <end position="343"/>
    </location>
</feature>
<dbReference type="KEGG" id="spaa:SPAPADRAFT_139644"/>
<dbReference type="FunFam" id="2.60.120.10:FF:000057">
    <property type="entry name" value="Cyclic nucleotide-binding domain protein"/>
    <property type="match status" value="1"/>
</dbReference>
<dbReference type="SMART" id="SM00100">
    <property type="entry name" value="cNMP"/>
    <property type="match status" value="2"/>
</dbReference>
<keyword evidence="4" id="KW-1133">Transmembrane helix</keyword>
<dbReference type="InterPro" id="IPR006553">
    <property type="entry name" value="Leu-rich_rpt_Cys-con_subtyp"/>
</dbReference>
<accession>G3AN67</accession>
<dbReference type="SUPFAM" id="SSF52047">
    <property type="entry name" value="RNI-like"/>
    <property type="match status" value="1"/>
</dbReference>